<protein>
    <submittedName>
        <fullName evidence="4">Diguanylate cyclase</fullName>
        <ecNumber evidence="4">2.7.7.65</ecNumber>
    </submittedName>
</protein>
<dbReference type="PANTHER" id="PTHR46663">
    <property type="entry name" value="DIGUANYLATE CYCLASE DGCT-RELATED"/>
    <property type="match status" value="1"/>
</dbReference>
<dbReference type="Gene3D" id="3.30.450.20">
    <property type="entry name" value="PAS domain"/>
    <property type="match status" value="2"/>
</dbReference>
<reference evidence="4" key="1">
    <citation type="submission" date="2022-10" db="EMBL/GenBank/DDBJ databases">
        <title>Characterization and whole genome sequencing of a new Roseateles species, isolated from fresh water.</title>
        <authorList>
            <person name="Guliayeva D.Y."/>
            <person name="Akhremchuk A.E."/>
            <person name="Sikolenko M.A."/>
            <person name="Valentovich L.N."/>
            <person name="Sidarenka A.V."/>
        </authorList>
    </citation>
    <scope>NUCLEOTIDE SEQUENCE</scope>
    <source>
        <strain evidence="4">BIM B-1768</strain>
    </source>
</reference>
<dbReference type="NCBIfam" id="TIGR00254">
    <property type="entry name" value="GGDEF"/>
    <property type="match status" value="1"/>
</dbReference>
<gene>
    <name evidence="4" type="ORF">N4261_01455</name>
</gene>
<dbReference type="EC" id="2.7.7.65" evidence="4"/>
<dbReference type="InterPro" id="IPR043128">
    <property type="entry name" value="Rev_trsase/Diguanyl_cyclase"/>
</dbReference>
<organism evidence="4 5">
    <name type="scientific">Roseateles amylovorans</name>
    <dbReference type="NCBI Taxonomy" id="2978473"/>
    <lineage>
        <taxon>Bacteria</taxon>
        <taxon>Pseudomonadati</taxon>
        <taxon>Pseudomonadota</taxon>
        <taxon>Betaproteobacteria</taxon>
        <taxon>Burkholderiales</taxon>
        <taxon>Sphaerotilaceae</taxon>
        <taxon>Roseateles</taxon>
    </lineage>
</organism>
<dbReference type="InterPro" id="IPR013656">
    <property type="entry name" value="PAS_4"/>
</dbReference>
<dbReference type="InterPro" id="IPR029787">
    <property type="entry name" value="Nucleotide_cyclase"/>
</dbReference>
<feature type="domain" description="GGDEF" evidence="3">
    <location>
        <begin position="535"/>
        <end position="667"/>
    </location>
</feature>
<dbReference type="InterPro" id="IPR000700">
    <property type="entry name" value="PAS-assoc_C"/>
</dbReference>
<dbReference type="Gene3D" id="3.30.70.270">
    <property type="match status" value="1"/>
</dbReference>
<evidence type="ECO:0000313" key="5">
    <source>
        <dbReference type="Proteomes" id="UP001064933"/>
    </source>
</evidence>
<keyword evidence="4" id="KW-0548">Nucleotidyltransferase</keyword>
<dbReference type="CDD" id="cd12914">
    <property type="entry name" value="PDC1_DGC_like"/>
    <property type="match status" value="1"/>
</dbReference>
<dbReference type="RefSeq" id="WP_261758466.1">
    <property type="nucleotide sequence ID" value="NZ_CP104562.2"/>
</dbReference>
<evidence type="ECO:0000259" key="3">
    <source>
        <dbReference type="PROSITE" id="PS50887"/>
    </source>
</evidence>
<name>A0ABY6B5W3_9BURK</name>
<dbReference type="NCBIfam" id="TIGR00229">
    <property type="entry name" value="sensory_box"/>
    <property type="match status" value="1"/>
</dbReference>
<dbReference type="SUPFAM" id="SSF55073">
    <property type="entry name" value="Nucleotide cyclase"/>
    <property type="match status" value="1"/>
</dbReference>
<feature type="domain" description="PAC" evidence="2">
    <location>
        <begin position="448"/>
        <end position="503"/>
    </location>
</feature>
<dbReference type="EMBL" id="CP104562">
    <property type="protein sequence ID" value="UXH78635.1"/>
    <property type="molecule type" value="Genomic_DNA"/>
</dbReference>
<dbReference type="Pfam" id="PF00990">
    <property type="entry name" value="GGDEF"/>
    <property type="match status" value="1"/>
</dbReference>
<dbReference type="InterPro" id="IPR052163">
    <property type="entry name" value="DGC-Regulatory_Protein"/>
</dbReference>
<dbReference type="InterPro" id="IPR000160">
    <property type="entry name" value="GGDEF_dom"/>
</dbReference>
<evidence type="ECO:0000313" key="4">
    <source>
        <dbReference type="EMBL" id="UXH78635.1"/>
    </source>
</evidence>
<evidence type="ECO:0000259" key="2">
    <source>
        <dbReference type="PROSITE" id="PS50113"/>
    </source>
</evidence>
<dbReference type="InterPro" id="IPR035965">
    <property type="entry name" value="PAS-like_dom_sf"/>
</dbReference>
<proteinExistence type="predicted"/>
<dbReference type="Gene3D" id="6.10.340.10">
    <property type="match status" value="1"/>
</dbReference>
<dbReference type="PROSITE" id="PS50887">
    <property type="entry name" value="GGDEF"/>
    <property type="match status" value="1"/>
</dbReference>
<dbReference type="SMART" id="SM00091">
    <property type="entry name" value="PAS"/>
    <property type="match status" value="1"/>
</dbReference>
<dbReference type="PROSITE" id="PS50112">
    <property type="entry name" value="PAS"/>
    <property type="match status" value="1"/>
</dbReference>
<dbReference type="SUPFAM" id="SSF55785">
    <property type="entry name" value="PYP-like sensor domain (PAS domain)"/>
    <property type="match status" value="1"/>
</dbReference>
<sequence length="667" mass="73242">MVLAAVAVALLSSALLIENFARAHAERRAVEGLRQVAVDFRDALDRGMAQQFKEIRVLSQLEPFRRFDDPAAMRRALDQVQIGFDHFAWMGVTDADGRVLAAAGGLLDGVNVSKRPWWQGAQKGPFVGDVHAAVMLEKLLPRQSDPWRFVDFAVPLLDSSGQRRGVFGAHLSWSWARQIKSELIDATMAAHQADALVLGQDGTVILGPSALEGRKLAEGMGEPGMALRQHAVDGEDYFGVSVQSTGYGAYPGLGWTVLVRQPVSVALADYYLLRHQIVLSAALLLALAVPMCWWLARRMSRPLNQLTEALARRHHLGSGEQLPQVGGYREAAVLSHALSELTRRQAEQDQWLAQLNASLELRVEDRTVELQAAMIKQEASERRLRTIADNLPVLISYIDAEQRLRFLNATFRTWMGTEPEAALGRTMKDIFGVVIYEQRLPAVKGALAGVRQRFETRSEANGVQRDLLTEYIPDVQADGTVAGFYTLATDITAFKQVERELDQLSRIDALTGLPNRRQFDQRLAEALARSRRSGLQMALMFLDIDHFKQINDNLGHAAGDMVLKVFAERVCSCVRETDLVCRLAGDEFVLILEGLNQTEEATVVAQKVLDAVSAPLSLAGTDVALSTSIGVACARGDGDSDAALLDRADDALYAAKAAGRGGWRMAE</sequence>
<dbReference type="PROSITE" id="PS50113">
    <property type="entry name" value="PAC"/>
    <property type="match status" value="1"/>
</dbReference>
<dbReference type="SMART" id="SM00267">
    <property type="entry name" value="GGDEF"/>
    <property type="match status" value="1"/>
</dbReference>
<accession>A0ABY6B5W3</accession>
<evidence type="ECO:0000259" key="1">
    <source>
        <dbReference type="PROSITE" id="PS50112"/>
    </source>
</evidence>
<dbReference type="Proteomes" id="UP001064933">
    <property type="component" value="Chromosome"/>
</dbReference>
<dbReference type="GO" id="GO:0052621">
    <property type="term" value="F:diguanylate cyclase activity"/>
    <property type="evidence" value="ECO:0007669"/>
    <property type="project" value="UniProtKB-EC"/>
</dbReference>
<keyword evidence="4" id="KW-0808">Transferase</keyword>
<dbReference type="Pfam" id="PF08448">
    <property type="entry name" value="PAS_4"/>
    <property type="match status" value="1"/>
</dbReference>
<dbReference type="PANTHER" id="PTHR46663:SF2">
    <property type="entry name" value="GGDEF DOMAIN-CONTAINING PROTEIN"/>
    <property type="match status" value="1"/>
</dbReference>
<dbReference type="InterPro" id="IPR000014">
    <property type="entry name" value="PAS"/>
</dbReference>
<keyword evidence="5" id="KW-1185">Reference proteome</keyword>
<dbReference type="CDD" id="cd01949">
    <property type="entry name" value="GGDEF"/>
    <property type="match status" value="1"/>
</dbReference>
<feature type="domain" description="PAS" evidence="1">
    <location>
        <begin position="380"/>
        <end position="427"/>
    </location>
</feature>